<dbReference type="Proteomes" id="UP000095767">
    <property type="component" value="Unassembled WGS sequence"/>
</dbReference>
<dbReference type="PANTHER" id="PTHR13068:SF144">
    <property type="entry name" value="MITOCHONDRIAL TRANSCRIPTION TERMINATION FACTOR FAMILY PROTEIN"/>
    <property type="match status" value="1"/>
</dbReference>
<keyword evidence="2" id="KW-0806">Transcription termination</keyword>
<sequence length="405" mass="44017">MLCLRNHLLSGVRAAFPLHRILLSTTTAAAAAAAAAAATPPARFAAEEYLVSTCGLTPAQAVKASKRLAHIKSPANPDAVLSFLTGVGLAKDDIAAAVARFPQLLCCQVDKTLTPRFAQILSIGLSPLQISRLTSIIPNIFVAPSMISRLQFYLSFMGSFDPLHFALKRTPYLLGSGKNLERVVKPNMALLLQCGLTASDVAKFSMLLTLNPERVKEMVACAEKLGVPRNTGMFKSVLWAVYCVGLDSIGAKLDLVKATLGCSEAELALAVRKAPQILRMSEGKLSHAVKFLKVDAGLKLQYILRRPAMLGYSMLRRLMPRHYLINILKAKGLVKENIDFYSAVCLTEKGFVQKFIDPHRKSIPGLADAYATACAGKMPHFIKMQELQAEMSKSILPPSIWILKA</sequence>
<name>A0A1E5V1E9_9POAL</name>
<dbReference type="EMBL" id="LWDX02054927">
    <property type="protein sequence ID" value="OEL18980.1"/>
    <property type="molecule type" value="Genomic_DNA"/>
</dbReference>
<evidence type="ECO:0000256" key="1">
    <source>
        <dbReference type="ARBA" id="ARBA00007692"/>
    </source>
</evidence>
<keyword evidence="2" id="KW-0804">Transcription</keyword>
<dbReference type="GO" id="GO:0003676">
    <property type="term" value="F:nucleic acid binding"/>
    <property type="evidence" value="ECO:0007669"/>
    <property type="project" value="InterPro"/>
</dbReference>
<dbReference type="PANTHER" id="PTHR13068">
    <property type="entry name" value="CGI-12 PROTEIN-RELATED"/>
    <property type="match status" value="1"/>
</dbReference>
<dbReference type="GO" id="GO:0006353">
    <property type="term" value="P:DNA-templated transcription termination"/>
    <property type="evidence" value="ECO:0007669"/>
    <property type="project" value="UniProtKB-KW"/>
</dbReference>
<accession>A0A1E5V1E9</accession>
<organism evidence="4 5">
    <name type="scientific">Dichanthelium oligosanthes</name>
    <dbReference type="NCBI Taxonomy" id="888268"/>
    <lineage>
        <taxon>Eukaryota</taxon>
        <taxon>Viridiplantae</taxon>
        <taxon>Streptophyta</taxon>
        <taxon>Embryophyta</taxon>
        <taxon>Tracheophyta</taxon>
        <taxon>Spermatophyta</taxon>
        <taxon>Magnoliopsida</taxon>
        <taxon>Liliopsida</taxon>
        <taxon>Poales</taxon>
        <taxon>Poaceae</taxon>
        <taxon>PACMAD clade</taxon>
        <taxon>Panicoideae</taxon>
        <taxon>Panicodae</taxon>
        <taxon>Paniceae</taxon>
        <taxon>Dichantheliinae</taxon>
        <taxon>Dichanthelium</taxon>
    </lineage>
</organism>
<evidence type="ECO:0000256" key="2">
    <source>
        <dbReference type="ARBA" id="ARBA00022472"/>
    </source>
</evidence>
<evidence type="ECO:0000256" key="3">
    <source>
        <dbReference type="ARBA" id="ARBA00022946"/>
    </source>
</evidence>
<dbReference type="Gene3D" id="1.25.70.10">
    <property type="entry name" value="Transcription termination factor 3, mitochondrial"/>
    <property type="match status" value="1"/>
</dbReference>
<dbReference type="AlphaFoldDB" id="A0A1E5V1E9"/>
<dbReference type="OrthoDB" id="641315at2759"/>
<comment type="similarity">
    <text evidence="1">Belongs to the mTERF family.</text>
</comment>
<keyword evidence="2" id="KW-0805">Transcription regulation</keyword>
<keyword evidence="5" id="KW-1185">Reference proteome</keyword>
<comment type="caution">
    <text evidence="4">The sequence shown here is derived from an EMBL/GenBank/DDBJ whole genome shotgun (WGS) entry which is preliminary data.</text>
</comment>
<evidence type="ECO:0000313" key="5">
    <source>
        <dbReference type="Proteomes" id="UP000095767"/>
    </source>
</evidence>
<dbReference type="InterPro" id="IPR038538">
    <property type="entry name" value="MTERF_sf"/>
</dbReference>
<dbReference type="FunFam" id="1.25.70.10:FF:000001">
    <property type="entry name" value="Mitochondrial transcription termination factor-like"/>
    <property type="match status" value="1"/>
</dbReference>
<reference evidence="4 5" key="1">
    <citation type="submission" date="2016-09" db="EMBL/GenBank/DDBJ databases">
        <title>The draft genome of Dichanthelium oligosanthes: A C3 panicoid grass species.</title>
        <authorList>
            <person name="Studer A.J."/>
            <person name="Schnable J.C."/>
            <person name="Brutnell T.P."/>
        </authorList>
    </citation>
    <scope>NUCLEOTIDE SEQUENCE [LARGE SCALE GENOMIC DNA]</scope>
    <source>
        <strain evidence="5">cv. Kellogg 1175</strain>
        <tissue evidence="4">Leaf</tissue>
    </source>
</reference>
<dbReference type="Pfam" id="PF02536">
    <property type="entry name" value="mTERF"/>
    <property type="match status" value="2"/>
</dbReference>
<dbReference type="InterPro" id="IPR003690">
    <property type="entry name" value="MTERF"/>
</dbReference>
<proteinExistence type="inferred from homology"/>
<evidence type="ECO:0000313" key="4">
    <source>
        <dbReference type="EMBL" id="OEL18980.1"/>
    </source>
</evidence>
<dbReference type="SMART" id="SM00733">
    <property type="entry name" value="Mterf"/>
    <property type="match status" value="5"/>
</dbReference>
<keyword evidence="3" id="KW-0809">Transit peptide</keyword>
<gene>
    <name evidence="4" type="ORF">BAE44_0019996</name>
</gene>
<dbReference type="STRING" id="888268.A0A1E5V1E9"/>
<protein>
    <submittedName>
        <fullName evidence="4">Uncharacterized protein</fullName>
    </submittedName>
</protein>